<evidence type="ECO:0000313" key="18">
    <source>
        <dbReference type="EMBL" id="SCM76444.1"/>
    </source>
</evidence>
<evidence type="ECO:0000259" key="17">
    <source>
        <dbReference type="Pfam" id="PF22461"/>
    </source>
</evidence>
<evidence type="ECO:0000256" key="1">
    <source>
        <dbReference type="ARBA" id="ARBA00004571"/>
    </source>
</evidence>
<keyword evidence="4" id="KW-1134">Transmembrane beta strand</keyword>
<dbReference type="GO" id="GO:0009279">
    <property type="term" value="C:cell outer membrane"/>
    <property type="evidence" value="ECO:0007669"/>
    <property type="project" value="UniProtKB-SubCell"/>
</dbReference>
<keyword evidence="6" id="KW-0812">Transmembrane</keyword>
<comment type="similarity">
    <text evidence="2">Belongs to the BexD/CtrA/VexA family.</text>
</comment>
<evidence type="ECO:0000256" key="11">
    <source>
        <dbReference type="ARBA" id="ARBA00023136"/>
    </source>
</evidence>
<dbReference type="Pfam" id="PF02563">
    <property type="entry name" value="Poly_export"/>
    <property type="match status" value="1"/>
</dbReference>
<dbReference type="Pfam" id="PF22461">
    <property type="entry name" value="SLBB_2"/>
    <property type="match status" value="1"/>
</dbReference>
<keyword evidence="5" id="KW-0762">Sugar transport</keyword>
<feature type="domain" description="Soluble ligand binding" evidence="16">
    <location>
        <begin position="163"/>
        <end position="212"/>
    </location>
</feature>
<evidence type="ECO:0000256" key="9">
    <source>
        <dbReference type="ARBA" id="ARBA00023065"/>
    </source>
</evidence>
<dbReference type="GO" id="GO:0015159">
    <property type="term" value="F:polysaccharide transmembrane transporter activity"/>
    <property type="evidence" value="ECO:0007669"/>
    <property type="project" value="InterPro"/>
</dbReference>
<evidence type="ECO:0000256" key="3">
    <source>
        <dbReference type="ARBA" id="ARBA00022448"/>
    </source>
</evidence>
<dbReference type="InterPro" id="IPR054765">
    <property type="entry name" value="SLBB_dom"/>
</dbReference>
<keyword evidence="8" id="KW-0625">Polysaccharide transport</keyword>
<evidence type="ECO:0000256" key="2">
    <source>
        <dbReference type="ARBA" id="ARBA00009450"/>
    </source>
</evidence>
<evidence type="ECO:0000256" key="14">
    <source>
        <dbReference type="ARBA" id="ARBA00023288"/>
    </source>
</evidence>
<dbReference type="PANTHER" id="PTHR33619">
    <property type="entry name" value="POLYSACCHARIDE EXPORT PROTEIN GFCE-RELATED"/>
    <property type="match status" value="1"/>
</dbReference>
<feature type="domain" description="Polysaccharide export protein N-terminal" evidence="15">
    <location>
        <begin position="79"/>
        <end position="155"/>
    </location>
</feature>
<evidence type="ECO:0000256" key="4">
    <source>
        <dbReference type="ARBA" id="ARBA00022452"/>
    </source>
</evidence>
<keyword evidence="10" id="KW-0626">Porin</keyword>
<dbReference type="GO" id="GO:0015288">
    <property type="term" value="F:porin activity"/>
    <property type="evidence" value="ECO:0007669"/>
    <property type="project" value="UniProtKB-KW"/>
</dbReference>
<accession>A0A212LFV3</accession>
<keyword evidence="3" id="KW-0813">Transport</keyword>
<name>A0A212LFV3_9HYPH</name>
<dbReference type="Gene3D" id="3.30.1950.10">
    <property type="entry name" value="wza like domain"/>
    <property type="match status" value="1"/>
</dbReference>
<gene>
    <name evidence="18" type="ORF">KL86PLE_40249</name>
</gene>
<keyword evidence="13" id="KW-0998">Cell outer membrane</keyword>
<comment type="subcellular location">
    <subcellularLocation>
        <location evidence="1">Cell outer membrane</location>
        <topology evidence="1">Multi-pass membrane protein</topology>
    </subcellularLocation>
</comment>
<feature type="domain" description="SLBB" evidence="17">
    <location>
        <begin position="248"/>
        <end position="345"/>
    </location>
</feature>
<dbReference type="AlphaFoldDB" id="A0A212LFV3"/>
<keyword evidence="14" id="KW-0449">Lipoprotein</keyword>
<evidence type="ECO:0000256" key="7">
    <source>
        <dbReference type="ARBA" id="ARBA00022729"/>
    </source>
</evidence>
<keyword evidence="9" id="KW-0406">Ion transport</keyword>
<keyword evidence="12" id="KW-0564">Palmitate</keyword>
<evidence type="ECO:0000256" key="10">
    <source>
        <dbReference type="ARBA" id="ARBA00023114"/>
    </source>
</evidence>
<dbReference type="PANTHER" id="PTHR33619:SF3">
    <property type="entry name" value="POLYSACCHARIDE EXPORT PROTEIN GFCE-RELATED"/>
    <property type="match status" value="1"/>
</dbReference>
<dbReference type="Gene3D" id="3.10.560.10">
    <property type="entry name" value="Outer membrane lipoprotein wza domain like"/>
    <property type="match status" value="2"/>
</dbReference>
<dbReference type="InterPro" id="IPR003715">
    <property type="entry name" value="Poly_export_N"/>
</dbReference>
<sequence length="375" mass="40644">MASMACLAVLAGCAMPSNGPSSIGSALLGESNEPGMNVDFAVVPIDDVVTETLGRTVPETFSSAFRDKISGKVPSMPSVGDHITINIWEASPDGLFSTTENKQNQVQEIVDEEGKIYIPYVGRLRVVGLTVEGVRSTIEKKLEGQAVEPQVQVVLASNGGHKFSIVGDVGQPGRIDIPVSGLRLVEAVAQAGGTKQPSYESEVSITRINGVSGAIRLDDAMRDPRNNVWLMPRDTVQVLHQPRSFTAFGAVTEQNQQFFKTQNVSLAEALAQSRGLNDNLADARGVFLFRFELAERLRLAGRPFVPGLVRPDGTVPTIYRLDFKEPKALFLAGSFMMRDKDMIYVANAPAAEFRKFLSILSPAMTSVRYGQLLSE</sequence>
<dbReference type="InterPro" id="IPR019554">
    <property type="entry name" value="Soluble_ligand-bd"/>
</dbReference>
<keyword evidence="7" id="KW-0732">Signal</keyword>
<protein>
    <submittedName>
        <fullName evidence="18">Polysaccharide export protein</fullName>
    </submittedName>
</protein>
<evidence type="ECO:0000259" key="16">
    <source>
        <dbReference type="Pfam" id="PF10531"/>
    </source>
</evidence>
<reference evidence="18" key="1">
    <citation type="submission" date="2016-08" db="EMBL/GenBank/DDBJ databases">
        <authorList>
            <person name="Seilhamer J.J."/>
        </authorList>
    </citation>
    <scope>NUCLEOTIDE SEQUENCE</scope>
    <source>
        <strain evidence="18">86</strain>
    </source>
</reference>
<evidence type="ECO:0000256" key="6">
    <source>
        <dbReference type="ARBA" id="ARBA00022692"/>
    </source>
</evidence>
<dbReference type="Pfam" id="PF10531">
    <property type="entry name" value="SLBB"/>
    <property type="match status" value="1"/>
</dbReference>
<dbReference type="EMBL" id="FMJD01000008">
    <property type="protein sequence ID" value="SCM76444.1"/>
    <property type="molecule type" value="Genomic_DNA"/>
</dbReference>
<dbReference type="GO" id="GO:0006811">
    <property type="term" value="P:monoatomic ion transport"/>
    <property type="evidence" value="ECO:0007669"/>
    <property type="project" value="UniProtKB-KW"/>
</dbReference>
<keyword evidence="11" id="KW-0472">Membrane</keyword>
<evidence type="ECO:0000256" key="5">
    <source>
        <dbReference type="ARBA" id="ARBA00022597"/>
    </source>
</evidence>
<dbReference type="GO" id="GO:0046930">
    <property type="term" value="C:pore complex"/>
    <property type="evidence" value="ECO:0007669"/>
    <property type="project" value="UniProtKB-KW"/>
</dbReference>
<evidence type="ECO:0000256" key="13">
    <source>
        <dbReference type="ARBA" id="ARBA00023237"/>
    </source>
</evidence>
<proteinExistence type="inferred from homology"/>
<organism evidence="18">
    <name type="scientific">uncultured Pleomorphomonas sp</name>
    <dbReference type="NCBI Taxonomy" id="442121"/>
    <lineage>
        <taxon>Bacteria</taxon>
        <taxon>Pseudomonadati</taxon>
        <taxon>Pseudomonadota</taxon>
        <taxon>Alphaproteobacteria</taxon>
        <taxon>Hyphomicrobiales</taxon>
        <taxon>Pleomorphomonadaceae</taxon>
        <taxon>Pleomorphomonas</taxon>
        <taxon>environmental samples</taxon>
    </lineage>
</organism>
<dbReference type="InterPro" id="IPR049712">
    <property type="entry name" value="Poly_export"/>
</dbReference>
<dbReference type="RefSeq" id="WP_288196623.1">
    <property type="nucleotide sequence ID" value="NZ_LT608334.1"/>
</dbReference>
<evidence type="ECO:0000256" key="12">
    <source>
        <dbReference type="ARBA" id="ARBA00023139"/>
    </source>
</evidence>
<evidence type="ECO:0000259" key="15">
    <source>
        <dbReference type="Pfam" id="PF02563"/>
    </source>
</evidence>
<evidence type="ECO:0000256" key="8">
    <source>
        <dbReference type="ARBA" id="ARBA00023047"/>
    </source>
</evidence>